<dbReference type="EMBL" id="JFFI01001866">
    <property type="protein sequence ID" value="KXH52210.1"/>
    <property type="molecule type" value="Genomic_DNA"/>
</dbReference>
<evidence type="ECO:0000313" key="2">
    <source>
        <dbReference type="Proteomes" id="UP000070121"/>
    </source>
</evidence>
<dbReference type="InterPro" id="IPR036610">
    <property type="entry name" value="PEBP-like_sf"/>
</dbReference>
<protein>
    <submittedName>
        <fullName evidence="1">Uncharacterized protein</fullName>
    </submittedName>
</protein>
<dbReference type="InterPro" id="IPR008914">
    <property type="entry name" value="PEBP"/>
</dbReference>
<dbReference type="Proteomes" id="UP000070121">
    <property type="component" value="Unassembled WGS sequence"/>
</dbReference>
<organism evidence="1 2">
    <name type="scientific">Colletotrichum salicis</name>
    <dbReference type="NCBI Taxonomy" id="1209931"/>
    <lineage>
        <taxon>Eukaryota</taxon>
        <taxon>Fungi</taxon>
        <taxon>Dikarya</taxon>
        <taxon>Ascomycota</taxon>
        <taxon>Pezizomycotina</taxon>
        <taxon>Sordariomycetes</taxon>
        <taxon>Hypocreomycetidae</taxon>
        <taxon>Glomerellales</taxon>
        <taxon>Glomerellaceae</taxon>
        <taxon>Colletotrichum</taxon>
        <taxon>Colletotrichum acutatum species complex</taxon>
    </lineage>
</organism>
<dbReference type="STRING" id="1209931.A0A135TVK3"/>
<evidence type="ECO:0000313" key="1">
    <source>
        <dbReference type="EMBL" id="KXH52210.1"/>
    </source>
</evidence>
<name>A0A135TVK3_9PEZI</name>
<keyword evidence="2" id="KW-1185">Reference proteome</keyword>
<gene>
    <name evidence="1" type="ORF">CSAL01_09409</name>
</gene>
<dbReference type="SUPFAM" id="SSF49777">
    <property type="entry name" value="PEBP-like"/>
    <property type="match status" value="1"/>
</dbReference>
<comment type="caution">
    <text evidence="1">The sequence shown here is derived from an EMBL/GenBank/DDBJ whole genome shotgun (WGS) entry which is preliminary data.</text>
</comment>
<dbReference type="OrthoDB" id="10251855at2759"/>
<dbReference type="InterPro" id="IPR049556">
    <property type="entry name" value="PhiB"/>
</dbReference>
<reference evidence="1 2" key="1">
    <citation type="submission" date="2014-02" db="EMBL/GenBank/DDBJ databases">
        <title>The genome sequence of Colletotrichum salicis CBS 607.94.</title>
        <authorList>
            <person name="Baroncelli R."/>
            <person name="Thon M.R."/>
        </authorList>
    </citation>
    <scope>NUCLEOTIDE SEQUENCE [LARGE SCALE GENOMIC DNA]</scope>
    <source>
        <strain evidence="1 2">CBS 607.94</strain>
    </source>
</reference>
<sequence>MNPYVEVTLSWLLKNSRAHDAKSFYTSSAFASHTEQTITVTSPDCGASPATLGPEYITEGGGRIPALSWSAPLDLESKVKEWLIVVEDPDAPLPTPICHGVYGGIAPDKRQVNPKDFEIEEDSKSLLKGGFHWGKGRREGVYVPPRPLMNHGTHRFVALSEPLDKTMLEARATREQVAEAIQGKDLAVSQLGAADRLITPDTPPACKSLDILIQTTA</sequence>
<dbReference type="CDD" id="cd00457">
    <property type="entry name" value="PEBP"/>
    <property type="match status" value="1"/>
</dbReference>
<dbReference type="AlphaFoldDB" id="A0A135TVK3"/>
<proteinExistence type="predicted"/>
<dbReference type="Gene3D" id="3.90.280.10">
    <property type="entry name" value="PEBP-like"/>
    <property type="match status" value="1"/>
</dbReference>
<dbReference type="Pfam" id="PF01161">
    <property type="entry name" value="PBP"/>
    <property type="match status" value="1"/>
</dbReference>
<accession>A0A135TVK3</accession>